<reference evidence="3" key="1">
    <citation type="submission" date="2019-12" db="UniProtKB">
        <authorList>
            <consortium name="WormBaseParasite"/>
        </authorList>
    </citation>
    <scope>IDENTIFICATION</scope>
</reference>
<organism evidence="2 3">
    <name type="scientific">Trichuris muris</name>
    <name type="common">Mouse whipworm</name>
    <dbReference type="NCBI Taxonomy" id="70415"/>
    <lineage>
        <taxon>Eukaryota</taxon>
        <taxon>Metazoa</taxon>
        <taxon>Ecdysozoa</taxon>
        <taxon>Nematoda</taxon>
        <taxon>Enoplea</taxon>
        <taxon>Dorylaimia</taxon>
        <taxon>Trichinellida</taxon>
        <taxon>Trichuridae</taxon>
        <taxon>Trichuris</taxon>
    </lineage>
</organism>
<keyword evidence="2" id="KW-1185">Reference proteome</keyword>
<dbReference type="STRING" id="70415.A0A5S6QJG4"/>
<accession>A0A5S6QJG4</accession>
<protein>
    <submittedName>
        <fullName evidence="3">Uncharacterized protein</fullName>
    </submittedName>
</protein>
<evidence type="ECO:0000313" key="3">
    <source>
        <dbReference type="WBParaSite" id="TMUE_2000007315.1"/>
    </source>
</evidence>
<name>A0A5S6QJG4_TRIMR</name>
<proteinExistence type="predicted"/>
<sequence>MVGKGNTFDPLRPEKRRRAAAPKGDRNALSCCLMELFFDFDATLVYKQCVLEPHREEITPKNMEIMINLHQAPELKHDLLGSIAVGTAVMLIGNNVGPEFAKRWVLARALTIFQVYNKEWKEEYASCLLSESWAKGIDTLWDGSLEFRSRVFTGAVREARGTEAVQRLFWYVELMLKFARLSGFSFIRQFVVLDTAHPIHWDPYLQVDRARFHDAVTTWKNFPDEIKLYAGIFAGPESFYRMGGDQLRRLMYIAVQIGRRTVETFRDCTCVPPPDAAKCDRLIEKYFPPEAQACRAAREAQPIAAEQRLHEDYSEEQVAEPS</sequence>
<dbReference type="WBParaSite" id="TMUE_2000007315.1">
    <property type="protein sequence ID" value="TMUE_2000007315.1"/>
    <property type="gene ID" value="WBGene00299847"/>
</dbReference>
<evidence type="ECO:0000256" key="1">
    <source>
        <dbReference type="SAM" id="MobiDB-lite"/>
    </source>
</evidence>
<evidence type="ECO:0000313" key="2">
    <source>
        <dbReference type="Proteomes" id="UP000046395"/>
    </source>
</evidence>
<feature type="region of interest" description="Disordered" evidence="1">
    <location>
        <begin position="1"/>
        <end position="21"/>
    </location>
</feature>
<dbReference type="AlphaFoldDB" id="A0A5S6QJG4"/>
<dbReference type="Proteomes" id="UP000046395">
    <property type="component" value="Unassembled WGS sequence"/>
</dbReference>